<sequence length="218" mass="24146">MESLGSPRQPLGRIRTISQSVSLSMGQQATLSRSPRGHLKARPFHRSYQSFTPRHLHKMKNESIPCLVCTSTTSPPLVRQTGNQSPTCSGPLRGRLLPQPHGMPDPTRRARVYLALPHLLGNCVGVSILAQQKKLAHKLRVVQNEGISPISRASHATPRGPLHEILSLFPIEHRLEMPTENLVLRLYRLPRASQLSVRLGDGWQDAGLGEPHHVAPEN</sequence>
<accession>A0AAD4QE28</accession>
<evidence type="ECO:0000256" key="1">
    <source>
        <dbReference type="SAM" id="MobiDB-lite"/>
    </source>
</evidence>
<protein>
    <submittedName>
        <fullName evidence="2">Uncharacterized protein</fullName>
    </submittedName>
</protein>
<gene>
    <name evidence="2" type="ORF">EDB92DRAFT_571945</name>
</gene>
<feature type="region of interest" description="Disordered" evidence="1">
    <location>
        <begin position="77"/>
        <end position="101"/>
    </location>
</feature>
<evidence type="ECO:0000313" key="2">
    <source>
        <dbReference type="EMBL" id="KAH8992467.1"/>
    </source>
</evidence>
<evidence type="ECO:0000313" key="3">
    <source>
        <dbReference type="Proteomes" id="UP001201163"/>
    </source>
</evidence>
<feature type="compositionally biased region" description="Polar residues" evidence="1">
    <location>
        <begin position="77"/>
        <end position="88"/>
    </location>
</feature>
<dbReference type="EMBL" id="JAKELL010000022">
    <property type="protein sequence ID" value="KAH8992467.1"/>
    <property type="molecule type" value="Genomic_DNA"/>
</dbReference>
<organism evidence="2 3">
    <name type="scientific">Lactarius akahatsu</name>
    <dbReference type="NCBI Taxonomy" id="416441"/>
    <lineage>
        <taxon>Eukaryota</taxon>
        <taxon>Fungi</taxon>
        <taxon>Dikarya</taxon>
        <taxon>Basidiomycota</taxon>
        <taxon>Agaricomycotina</taxon>
        <taxon>Agaricomycetes</taxon>
        <taxon>Russulales</taxon>
        <taxon>Russulaceae</taxon>
        <taxon>Lactarius</taxon>
    </lineage>
</organism>
<name>A0AAD4QE28_9AGAM</name>
<proteinExistence type="predicted"/>
<dbReference type="Proteomes" id="UP001201163">
    <property type="component" value="Unassembled WGS sequence"/>
</dbReference>
<comment type="caution">
    <text evidence="2">The sequence shown here is derived from an EMBL/GenBank/DDBJ whole genome shotgun (WGS) entry which is preliminary data.</text>
</comment>
<reference evidence="2" key="1">
    <citation type="submission" date="2022-01" db="EMBL/GenBank/DDBJ databases">
        <title>Comparative genomics reveals a dynamic genome evolution in the ectomycorrhizal milk-cap (Lactarius) mushrooms.</title>
        <authorList>
            <consortium name="DOE Joint Genome Institute"/>
            <person name="Lebreton A."/>
            <person name="Tang N."/>
            <person name="Kuo A."/>
            <person name="LaButti K."/>
            <person name="Drula E."/>
            <person name="Barry K."/>
            <person name="Clum A."/>
            <person name="Lipzen A."/>
            <person name="Mousain D."/>
            <person name="Ng V."/>
            <person name="Wang R."/>
            <person name="Wang X."/>
            <person name="Dai Y."/>
            <person name="Henrissat B."/>
            <person name="Grigoriev I.V."/>
            <person name="Guerin-Laguette A."/>
            <person name="Yu F."/>
            <person name="Martin F.M."/>
        </authorList>
    </citation>
    <scope>NUCLEOTIDE SEQUENCE</scope>
    <source>
        <strain evidence="2">QP</strain>
    </source>
</reference>
<dbReference type="AlphaFoldDB" id="A0AAD4QE28"/>
<keyword evidence="3" id="KW-1185">Reference proteome</keyword>